<evidence type="ECO:0000256" key="1">
    <source>
        <dbReference type="ARBA" id="ARBA00006484"/>
    </source>
</evidence>
<evidence type="ECO:0000313" key="3">
    <source>
        <dbReference type="EMBL" id="CAB4721718.1"/>
    </source>
</evidence>
<sequence>MGVLSSRPRVGPWVDPPRQDGRRFVVTGASSGVGLMTARILAHRGAHVVLAVRDVAKGEQVAASIGGSSEVRRLDVADLSSVRAFAAEVGSVDVLVNNAGVMGLPFARSVDGFELQLATNHLGHFALANLLLPRIGDRVVVVSSRAHHTGDLDLSDLDWSRRGYQGYAAYAASKLANLLFLAELQRRLTAAGSTLRATGAHPGSTYTGITQSGGNPVLAWIGRHGHPLVGMPPWRGALPSVYAATMDVPGNTFVGPHALGEMYGWPTSVGRSRSALDPDLARRLWEASEAMTGVGFGL</sequence>
<dbReference type="PANTHER" id="PTHR24320">
    <property type="entry name" value="RETINOL DEHYDROGENASE"/>
    <property type="match status" value="1"/>
</dbReference>
<dbReference type="SUPFAM" id="SSF51735">
    <property type="entry name" value="NAD(P)-binding Rossmann-fold domains"/>
    <property type="match status" value="1"/>
</dbReference>
<organism evidence="3">
    <name type="scientific">freshwater metagenome</name>
    <dbReference type="NCBI Taxonomy" id="449393"/>
    <lineage>
        <taxon>unclassified sequences</taxon>
        <taxon>metagenomes</taxon>
        <taxon>ecological metagenomes</taxon>
    </lineage>
</organism>
<dbReference type="Pfam" id="PF00106">
    <property type="entry name" value="adh_short"/>
    <property type="match status" value="1"/>
</dbReference>
<evidence type="ECO:0000256" key="2">
    <source>
        <dbReference type="ARBA" id="ARBA00023002"/>
    </source>
</evidence>
<protein>
    <submittedName>
        <fullName evidence="3">Unannotated protein</fullName>
    </submittedName>
</protein>
<dbReference type="InterPro" id="IPR036291">
    <property type="entry name" value="NAD(P)-bd_dom_sf"/>
</dbReference>
<dbReference type="PRINTS" id="PR00080">
    <property type="entry name" value="SDRFAMILY"/>
</dbReference>
<dbReference type="NCBIfam" id="NF004846">
    <property type="entry name" value="PRK06197.1"/>
    <property type="match status" value="1"/>
</dbReference>
<accession>A0A6J6RJ72</accession>
<dbReference type="PRINTS" id="PR00081">
    <property type="entry name" value="GDHRDH"/>
</dbReference>
<dbReference type="AlphaFoldDB" id="A0A6J6RJ72"/>
<dbReference type="InterPro" id="IPR002347">
    <property type="entry name" value="SDR_fam"/>
</dbReference>
<dbReference type="PANTHER" id="PTHR24320:SF148">
    <property type="entry name" value="NAD(P)-BINDING ROSSMANN-FOLD SUPERFAMILY PROTEIN"/>
    <property type="match status" value="1"/>
</dbReference>
<name>A0A6J6RJ72_9ZZZZ</name>
<reference evidence="3" key="1">
    <citation type="submission" date="2020-05" db="EMBL/GenBank/DDBJ databases">
        <authorList>
            <person name="Chiriac C."/>
            <person name="Salcher M."/>
            <person name="Ghai R."/>
            <person name="Kavagutti S V."/>
        </authorList>
    </citation>
    <scope>NUCLEOTIDE SEQUENCE</scope>
</reference>
<dbReference type="Gene3D" id="3.40.50.720">
    <property type="entry name" value="NAD(P)-binding Rossmann-like Domain"/>
    <property type="match status" value="1"/>
</dbReference>
<dbReference type="GO" id="GO:0016491">
    <property type="term" value="F:oxidoreductase activity"/>
    <property type="evidence" value="ECO:0007669"/>
    <property type="project" value="UniProtKB-KW"/>
</dbReference>
<comment type="similarity">
    <text evidence="1">Belongs to the short-chain dehydrogenases/reductases (SDR) family.</text>
</comment>
<keyword evidence="2" id="KW-0560">Oxidoreductase</keyword>
<gene>
    <name evidence="3" type="ORF">UFOPK2579_02026</name>
</gene>
<proteinExistence type="inferred from homology"/>
<dbReference type="EMBL" id="CAEZXR010000268">
    <property type="protein sequence ID" value="CAB4721718.1"/>
    <property type="molecule type" value="Genomic_DNA"/>
</dbReference>